<comment type="caution">
    <text evidence="1">The sequence shown here is derived from an EMBL/GenBank/DDBJ whole genome shotgun (WGS) entry which is preliminary data.</text>
</comment>
<dbReference type="Pfam" id="PF08889">
    <property type="entry name" value="WbqC"/>
    <property type="match status" value="1"/>
</dbReference>
<dbReference type="AlphaFoldDB" id="E0NTD6"/>
<dbReference type="HOGENOM" id="CLU_079350_0_0_10"/>
<gene>
    <name evidence="1" type="ORF">HMPREF0658_1438</name>
</gene>
<sequence>MKVGIMQPYFMPYIGYWQLINAVDKYVVYDDVNYIKKGWINRNNILVNGEGKLFTVSLKEASQNKLINEIDICDDFSKLLKTLHFSYSKAPYYHTVAELMQKICAFPNKNLAAFLYNSIREVCNYLSIDTEIVLSSDIEKDNSLKGQDKILYICKQLDATEYYNAIGGKELYDEVSFTANNIKLSFLRTEFKEYSQFEHPFIKGLSIIDMLMFNSVEEMQKHLNYYVLE</sequence>
<dbReference type="RefSeq" id="WP_006949539.1">
    <property type="nucleotide sequence ID" value="NZ_BAJI01000002.1"/>
</dbReference>
<proteinExistence type="predicted"/>
<evidence type="ECO:0000313" key="2">
    <source>
        <dbReference type="Proteomes" id="UP000004394"/>
    </source>
</evidence>
<organism evidence="1 2">
    <name type="scientific">Hoylesella marshii DSM 16973 = JCM 13450</name>
    <dbReference type="NCBI Taxonomy" id="862515"/>
    <lineage>
        <taxon>Bacteria</taxon>
        <taxon>Pseudomonadati</taxon>
        <taxon>Bacteroidota</taxon>
        <taxon>Bacteroidia</taxon>
        <taxon>Bacteroidales</taxon>
        <taxon>Prevotellaceae</taxon>
        <taxon>Hoylesella</taxon>
    </lineage>
</organism>
<dbReference type="eggNOG" id="COG4122">
    <property type="taxonomic scope" value="Bacteria"/>
</dbReference>
<accession>E0NTD6</accession>
<reference evidence="1" key="1">
    <citation type="submission" date="2010-07" db="EMBL/GenBank/DDBJ databases">
        <authorList>
            <person name="Muzny D."/>
            <person name="Qin X."/>
            <person name="Deng J."/>
            <person name="Jiang H."/>
            <person name="Liu Y."/>
            <person name="Qu J."/>
            <person name="Song X.-Z."/>
            <person name="Zhang L."/>
            <person name="Thornton R."/>
            <person name="Coyle M."/>
            <person name="Francisco L."/>
            <person name="Jackson L."/>
            <person name="Javaid M."/>
            <person name="Korchina V."/>
            <person name="Kovar C."/>
            <person name="Mata R."/>
            <person name="Mathew T."/>
            <person name="Ngo R."/>
            <person name="Nguyen L."/>
            <person name="Nguyen N."/>
            <person name="Okwuonu G."/>
            <person name="Ongeri F."/>
            <person name="Pham C."/>
            <person name="Simmons D."/>
            <person name="Wilczek-Boney K."/>
            <person name="Hale W."/>
            <person name="Jakkamsetti A."/>
            <person name="Pham P."/>
            <person name="Ruth R."/>
            <person name="San Lucas F."/>
            <person name="Warren J."/>
            <person name="Zhang J."/>
            <person name="Zhao Z."/>
            <person name="Zhou C."/>
            <person name="Zhu D."/>
            <person name="Lee S."/>
            <person name="Bess C."/>
            <person name="Blankenburg K."/>
            <person name="Forbes L."/>
            <person name="Fu Q."/>
            <person name="Gubbala S."/>
            <person name="Hirani K."/>
            <person name="Jayaseelan J.C."/>
            <person name="Lara F."/>
            <person name="Munidasa M."/>
            <person name="Palculict T."/>
            <person name="Patil S."/>
            <person name="Pu L.-L."/>
            <person name="Saada N."/>
            <person name="Tang L."/>
            <person name="Weissenberger G."/>
            <person name="Zhu Y."/>
            <person name="Hemphill L."/>
            <person name="Shang Y."/>
            <person name="Youmans B."/>
            <person name="Ayvaz T."/>
            <person name="Ross M."/>
            <person name="Santibanez J."/>
            <person name="Aqrawi P."/>
            <person name="Gross S."/>
            <person name="Joshi V."/>
            <person name="Fowler G."/>
            <person name="Nazareth L."/>
            <person name="Reid J."/>
            <person name="Worley K."/>
            <person name="Petrosino J."/>
            <person name="Highlander S."/>
            <person name="Gibbs R."/>
        </authorList>
    </citation>
    <scope>NUCLEOTIDE SEQUENCE [LARGE SCALE GENOMIC DNA]</scope>
    <source>
        <strain evidence="1">DSM 16973</strain>
    </source>
</reference>
<evidence type="ECO:0000313" key="1">
    <source>
        <dbReference type="EMBL" id="EFM01603.1"/>
    </source>
</evidence>
<dbReference type="OrthoDB" id="3611744at2"/>
<name>E0NTD6_9BACT</name>
<dbReference type="Proteomes" id="UP000004394">
    <property type="component" value="Unassembled WGS sequence"/>
</dbReference>
<protein>
    <submittedName>
        <fullName evidence="1">WbqC-like protein</fullName>
    </submittedName>
</protein>
<keyword evidence="2" id="KW-1185">Reference proteome</keyword>
<dbReference type="BioCyc" id="PMAR862515-HMP:GMOO-1461-MONOMER"/>
<dbReference type="STRING" id="862515.HMPREF0658_1438"/>
<dbReference type="EMBL" id="AEEI01000049">
    <property type="protein sequence ID" value="EFM01603.1"/>
    <property type="molecule type" value="Genomic_DNA"/>
</dbReference>
<dbReference type="InterPro" id="IPR014985">
    <property type="entry name" value="WbqC"/>
</dbReference>